<protein>
    <submittedName>
        <fullName evidence="2">Uncharacterized protein</fullName>
    </submittedName>
</protein>
<dbReference type="AlphaFoldDB" id="A0A448WPB3"/>
<dbReference type="Proteomes" id="UP000784294">
    <property type="component" value="Unassembled WGS sequence"/>
</dbReference>
<feature type="region of interest" description="Disordered" evidence="1">
    <location>
        <begin position="141"/>
        <end position="164"/>
    </location>
</feature>
<accession>A0A448WPB3</accession>
<sequence>MPRTAPSLRLADDGVTFWKCGDVGWRPCCSHQVSRPGHLEPEDRPFVNIFIRGHVYASIYLSIHMCVCVCVEGVVVKGRTSGEWMEGGDEWSCEAPPRYLRGLAAETLKLVSPRSAIGGSDEHKGRRPGDWRLFTLVLGDRPTGRPSQTQVVSGEAGDFTASET</sequence>
<organism evidence="2 3">
    <name type="scientific">Protopolystoma xenopodis</name>
    <dbReference type="NCBI Taxonomy" id="117903"/>
    <lineage>
        <taxon>Eukaryota</taxon>
        <taxon>Metazoa</taxon>
        <taxon>Spiralia</taxon>
        <taxon>Lophotrochozoa</taxon>
        <taxon>Platyhelminthes</taxon>
        <taxon>Monogenea</taxon>
        <taxon>Polyopisthocotylea</taxon>
        <taxon>Polystomatidea</taxon>
        <taxon>Polystomatidae</taxon>
        <taxon>Protopolystoma</taxon>
    </lineage>
</organism>
<name>A0A448WPB3_9PLAT</name>
<dbReference type="EMBL" id="CAAALY010029814">
    <property type="protein sequence ID" value="VEL16773.1"/>
    <property type="molecule type" value="Genomic_DNA"/>
</dbReference>
<reference evidence="2" key="1">
    <citation type="submission" date="2018-11" db="EMBL/GenBank/DDBJ databases">
        <authorList>
            <consortium name="Pathogen Informatics"/>
        </authorList>
    </citation>
    <scope>NUCLEOTIDE SEQUENCE</scope>
</reference>
<evidence type="ECO:0000256" key="1">
    <source>
        <dbReference type="SAM" id="MobiDB-lite"/>
    </source>
</evidence>
<evidence type="ECO:0000313" key="3">
    <source>
        <dbReference type="Proteomes" id="UP000784294"/>
    </source>
</evidence>
<keyword evidence="3" id="KW-1185">Reference proteome</keyword>
<comment type="caution">
    <text evidence="2">The sequence shown here is derived from an EMBL/GenBank/DDBJ whole genome shotgun (WGS) entry which is preliminary data.</text>
</comment>
<gene>
    <name evidence="2" type="ORF">PXEA_LOCUS10213</name>
</gene>
<proteinExistence type="predicted"/>
<evidence type="ECO:0000313" key="2">
    <source>
        <dbReference type="EMBL" id="VEL16773.1"/>
    </source>
</evidence>